<keyword evidence="3" id="KW-0597">Phosphoprotein</keyword>
<dbReference type="GO" id="GO:0008610">
    <property type="term" value="P:lipid biosynthetic process"/>
    <property type="evidence" value="ECO:0007669"/>
    <property type="project" value="UniProtKB-ARBA"/>
</dbReference>
<evidence type="ECO:0000256" key="1">
    <source>
        <dbReference type="ARBA" id="ARBA00001957"/>
    </source>
</evidence>
<accession>A0A1H2DCP0</accession>
<dbReference type="SUPFAM" id="SSF47336">
    <property type="entry name" value="ACP-like"/>
    <property type="match status" value="1"/>
</dbReference>
<dbReference type="Gene3D" id="3.30.559.10">
    <property type="entry name" value="Chloramphenicol acetyltransferase-like domain"/>
    <property type="match status" value="1"/>
</dbReference>
<evidence type="ECO:0000256" key="2">
    <source>
        <dbReference type="ARBA" id="ARBA00022450"/>
    </source>
</evidence>
<dbReference type="InterPro" id="IPR023213">
    <property type="entry name" value="CAT-like_dom_sf"/>
</dbReference>
<dbReference type="InterPro" id="IPR036736">
    <property type="entry name" value="ACP-like_sf"/>
</dbReference>
<dbReference type="InterPro" id="IPR001242">
    <property type="entry name" value="Condensation_dom"/>
</dbReference>
<evidence type="ECO:0000313" key="5">
    <source>
        <dbReference type="EMBL" id="SDT80515.1"/>
    </source>
</evidence>
<dbReference type="Gene3D" id="3.30.559.30">
    <property type="entry name" value="Nonribosomal peptide synthetase, condensation domain"/>
    <property type="match status" value="1"/>
</dbReference>
<dbReference type="SUPFAM" id="SSF52777">
    <property type="entry name" value="CoA-dependent acyltransferases"/>
    <property type="match status" value="2"/>
</dbReference>
<protein>
    <submittedName>
        <fullName evidence="5">Non-ribosomal peptide synthase domain TIGR01720</fullName>
    </submittedName>
</protein>
<reference evidence="5 6" key="1">
    <citation type="submission" date="2016-10" db="EMBL/GenBank/DDBJ databases">
        <authorList>
            <person name="de Groot N.N."/>
        </authorList>
    </citation>
    <scope>NUCLEOTIDE SEQUENCE [LARGE SCALE GENOMIC DNA]</scope>
    <source>
        <strain evidence="5 6">DSM 43941</strain>
    </source>
</reference>
<dbReference type="InterPro" id="IPR009081">
    <property type="entry name" value="PP-bd_ACP"/>
</dbReference>
<dbReference type="PANTHER" id="PTHR45398:SF1">
    <property type="entry name" value="ENZYME, PUTATIVE (JCVI)-RELATED"/>
    <property type="match status" value="1"/>
</dbReference>
<proteinExistence type="predicted"/>
<name>A0A1H2DCP0_9ACTN</name>
<dbReference type="InterPro" id="IPR010060">
    <property type="entry name" value="NRPS_synth"/>
</dbReference>
<dbReference type="EMBL" id="LT629758">
    <property type="protein sequence ID" value="SDT80515.1"/>
    <property type="molecule type" value="Genomic_DNA"/>
</dbReference>
<comment type="cofactor">
    <cofactor evidence="1">
        <name>pantetheine 4'-phosphate</name>
        <dbReference type="ChEBI" id="CHEBI:47942"/>
    </cofactor>
</comment>
<dbReference type="NCBIfam" id="TIGR01720">
    <property type="entry name" value="NRPS-para261"/>
    <property type="match status" value="1"/>
</dbReference>
<evidence type="ECO:0000313" key="6">
    <source>
        <dbReference type="Proteomes" id="UP000198688"/>
    </source>
</evidence>
<dbReference type="Pfam" id="PF00668">
    <property type="entry name" value="Condensation"/>
    <property type="match status" value="1"/>
</dbReference>
<keyword evidence="6" id="KW-1185">Reference proteome</keyword>
<feature type="domain" description="Carrier" evidence="4">
    <location>
        <begin position="38"/>
        <end position="115"/>
    </location>
</feature>
<dbReference type="PROSITE" id="PS00012">
    <property type="entry name" value="PHOSPHOPANTETHEINE"/>
    <property type="match status" value="1"/>
</dbReference>
<dbReference type="Gene3D" id="1.10.1200.10">
    <property type="entry name" value="ACP-like"/>
    <property type="match status" value="1"/>
</dbReference>
<dbReference type="InterPro" id="IPR006162">
    <property type="entry name" value="Ppantetheine_attach_site"/>
</dbReference>
<gene>
    <name evidence="5" type="ORF">SAMN04489716_9235</name>
</gene>
<evidence type="ECO:0000256" key="3">
    <source>
        <dbReference type="ARBA" id="ARBA00022553"/>
    </source>
</evidence>
<dbReference type="STRING" id="113562.SAMN04489716_9235"/>
<dbReference type="GO" id="GO:0003824">
    <property type="term" value="F:catalytic activity"/>
    <property type="evidence" value="ECO:0007669"/>
    <property type="project" value="InterPro"/>
</dbReference>
<dbReference type="PANTHER" id="PTHR45398">
    <property type="match status" value="1"/>
</dbReference>
<dbReference type="PROSITE" id="PS50075">
    <property type="entry name" value="CARRIER"/>
    <property type="match status" value="1"/>
</dbReference>
<sequence>MTTPHEARVAGLSEKRRALLAQWLDSAGTPEPPAADDLPVTDTERVLAEVWEEVLQISPVRVTDGFLALGGDSITSLQVVAKATWRGLHLTSRQVIESMDLRSLAAAVTPISPRSVEDDIATGRVGLTPIQQWFFEQELPNSHYWDQAILLDVDPGLDSGVLAAALDDVIRHHDALRSTFRCVDGSWEQTVTLDASTVGVQVSTGVSLPAAIRSAQNRIDLASGRMVSAIITTSSDDQRPILLLAIHHLVVDGVSLRILVDDLETAYQARVRGRVPVLPPKSASMRSWSDALREYARTPRITRQLDYWRAVPDAAATQLPADYDTVSDTMATCRTISAVVGPEVTARLLHEIPRRHGRQVQHLLLASLLSAFRQRTGRQRLQLDLEGHGREPLHWPIDVSRTVGWFTTIYPVCLPIDRTPLAVLARVEQEMAAVPDRGIGYGLLRYLGGEESQRVLAGLSRSRLSFNYLGRFDRATLPGSVFGVPVEVPTVLQSDEATRPYAVEVVATVVTDRLTIEWRYNSSAFAESTVRSLLQAQVQAITELADLVEEAAPGPSAFPLATISADQIESVRRQIQGDGR</sequence>
<keyword evidence="2" id="KW-0596">Phosphopantetheine</keyword>
<organism evidence="5 6">
    <name type="scientific">Actinoplanes derwentensis</name>
    <dbReference type="NCBI Taxonomy" id="113562"/>
    <lineage>
        <taxon>Bacteria</taxon>
        <taxon>Bacillati</taxon>
        <taxon>Actinomycetota</taxon>
        <taxon>Actinomycetes</taxon>
        <taxon>Micromonosporales</taxon>
        <taxon>Micromonosporaceae</taxon>
        <taxon>Actinoplanes</taxon>
    </lineage>
</organism>
<dbReference type="Pfam" id="PF00550">
    <property type="entry name" value="PP-binding"/>
    <property type="match status" value="1"/>
</dbReference>
<evidence type="ECO:0000259" key="4">
    <source>
        <dbReference type="PROSITE" id="PS50075"/>
    </source>
</evidence>
<dbReference type="RefSeq" id="WP_172890758.1">
    <property type="nucleotide sequence ID" value="NZ_BOMJ01000085.1"/>
</dbReference>
<dbReference type="Proteomes" id="UP000198688">
    <property type="component" value="Chromosome I"/>
</dbReference>
<dbReference type="AlphaFoldDB" id="A0A1H2DCP0"/>